<dbReference type="GeneID" id="16511384"/>
<organism evidence="2 3">
    <name type="scientific">Bacillus phage phiNIT1</name>
    <dbReference type="NCBI Taxonomy" id="207656"/>
    <lineage>
        <taxon>Viruses</taxon>
        <taxon>Duplodnaviria</taxon>
        <taxon>Heunggongvirae</taxon>
        <taxon>Uroviricota</taxon>
        <taxon>Caudoviricetes</taxon>
        <taxon>Herelleviridae</taxon>
        <taxon>Bastillevirinae</taxon>
        <taxon>Nitunavirus</taxon>
        <taxon>Nitunavirus NIT1</taxon>
    </lineage>
</organism>
<keyword evidence="3" id="KW-1185">Reference proteome</keyword>
<name>S6ATS7_9CAUD</name>
<feature type="region of interest" description="Disordered" evidence="1">
    <location>
        <begin position="178"/>
        <end position="198"/>
    </location>
</feature>
<evidence type="ECO:0000313" key="2">
    <source>
        <dbReference type="EMBL" id="BAN59636.1"/>
    </source>
</evidence>
<dbReference type="OrthoDB" id="24648at10239"/>
<evidence type="ECO:0000313" key="3">
    <source>
        <dbReference type="Proteomes" id="UP000014701"/>
    </source>
</evidence>
<dbReference type="RefSeq" id="YP_008318404.1">
    <property type="nucleotide sequence ID" value="NC_021856.1"/>
</dbReference>
<dbReference type="Proteomes" id="UP000014701">
    <property type="component" value="Segment"/>
</dbReference>
<dbReference type="KEGG" id="vg:16511384"/>
<evidence type="ECO:0000256" key="1">
    <source>
        <dbReference type="SAM" id="MobiDB-lite"/>
    </source>
</evidence>
<reference evidence="2 3" key="1">
    <citation type="submission" date="2013-02" db="EMBL/GenBank/DDBJ databases">
        <title>phiNIT1 genome sequensing.</title>
        <authorList>
            <person name="Ozaki T."/>
            <person name="Kaneko J."/>
        </authorList>
    </citation>
    <scope>NUCLEOTIDE SEQUENCE [LARGE SCALE GENOMIC DNA]</scope>
    <source>
        <strain evidence="2">PhiNIT1</strain>
    </source>
</reference>
<sequence>MNEKDMALPNPELLTYIQTGVLWIKDDPTYVIDLIRKENIAIVHVFAVHDKTAQRPKKRAVQIKQQTTRFSNKTRLGEMANKYLPAKTIEKWVVNPPLFTAPIVQGYRDTFSQRQEPGFFEREPDTETTFNGERRIIRGKNTGVFIGLSSIVWEDKIRISKESLVQAINQYRQGNSFYNFTDRDDDPNNPLSSGYNNL</sequence>
<proteinExistence type="predicted"/>
<protein>
    <submittedName>
        <fullName evidence="2">Uncharacterized protein</fullName>
    </submittedName>
</protein>
<feature type="compositionally biased region" description="Polar residues" evidence="1">
    <location>
        <begin position="189"/>
        <end position="198"/>
    </location>
</feature>
<dbReference type="EMBL" id="AP013029">
    <property type="protein sequence ID" value="BAN59636.1"/>
    <property type="molecule type" value="Genomic_DNA"/>
</dbReference>
<gene>
    <name evidence="2" type="primary">orf198</name>
</gene>
<accession>S6ATS7</accession>